<gene>
    <name evidence="1" type="ORF">DI563_02095</name>
</gene>
<organism evidence="1 2">
    <name type="scientific">Variovorax paradoxus</name>
    <dbReference type="NCBI Taxonomy" id="34073"/>
    <lineage>
        <taxon>Bacteria</taxon>
        <taxon>Pseudomonadati</taxon>
        <taxon>Pseudomonadota</taxon>
        <taxon>Betaproteobacteria</taxon>
        <taxon>Burkholderiales</taxon>
        <taxon>Comamonadaceae</taxon>
        <taxon>Variovorax</taxon>
    </lineage>
</organism>
<comment type="caution">
    <text evidence="1">The sequence shown here is derived from an EMBL/GenBank/DDBJ whole genome shotgun (WGS) entry which is preliminary data.</text>
</comment>
<reference evidence="1 2" key="1">
    <citation type="submission" date="2017-08" db="EMBL/GenBank/DDBJ databases">
        <title>Infants hospitalized years apart are colonized by the same room-sourced microbial strains.</title>
        <authorList>
            <person name="Brooks B."/>
            <person name="Olm M.R."/>
            <person name="Firek B.A."/>
            <person name="Baker R."/>
            <person name="Thomas B.C."/>
            <person name="Morowitz M.J."/>
            <person name="Banfield J.F."/>
        </authorList>
    </citation>
    <scope>NUCLEOTIDE SEQUENCE [LARGE SCALE GENOMIC DNA]</scope>
    <source>
        <strain evidence="1">S2_005_003_R2_41</strain>
    </source>
</reference>
<protein>
    <submittedName>
        <fullName evidence="1">Uncharacterized protein</fullName>
    </submittedName>
</protein>
<dbReference type="Proteomes" id="UP000249135">
    <property type="component" value="Unassembled WGS sequence"/>
</dbReference>
<dbReference type="AlphaFoldDB" id="A0A2W5QHF0"/>
<sequence length="167" mass="18718">MAKEMVQGQFYRVGMTGRTETETTTIDCLVIATSVDDCRMRFPYLFDVSDFLFYRIDFIVKEPVKVYVVRSKVERSAPSSPDAVIERDAGSESIWQRVGITDSKKWEVHAKTTCFAKDQQHAVKKLSERLLGGSERVVCVAEEVSGASGFAKAKDMSVFPKATFVRG</sequence>
<dbReference type="EMBL" id="QFPP01000007">
    <property type="protein sequence ID" value="PZQ77971.1"/>
    <property type="molecule type" value="Genomic_DNA"/>
</dbReference>
<proteinExistence type="predicted"/>
<evidence type="ECO:0000313" key="1">
    <source>
        <dbReference type="EMBL" id="PZQ77971.1"/>
    </source>
</evidence>
<accession>A0A2W5QHF0</accession>
<evidence type="ECO:0000313" key="2">
    <source>
        <dbReference type="Proteomes" id="UP000249135"/>
    </source>
</evidence>
<name>A0A2W5QHF0_VARPD</name>